<dbReference type="CDD" id="cd04301">
    <property type="entry name" value="NAT_SF"/>
    <property type="match status" value="1"/>
</dbReference>
<protein>
    <submittedName>
        <fullName evidence="4">GNAT family N-acetyltransferase</fullName>
        <ecNumber evidence="4">2.3.1.-</ecNumber>
    </submittedName>
</protein>
<dbReference type="EC" id="2.3.1.-" evidence="4"/>
<keyword evidence="1 4" id="KW-0808">Transferase</keyword>
<dbReference type="PANTHER" id="PTHR43420">
    <property type="entry name" value="ACETYLTRANSFERASE"/>
    <property type="match status" value="1"/>
</dbReference>
<sequence length="298" mass="34745">MNIVISQKEYIFKKGIRDDLKIRKSFNQLAKQSFGFDFEAWYQLGFWNDKYIPYVLLDGEAVVANVSISLMDFCLSGEIRKYIQIGTVMTDTNYRNQGLSRFLIERVLEDWQGNCDAMYLFANDSVKNFYPKFGFVSVQEYQLNRKVAANNVDIKVEKLNMEEQSDLNLLKNKSARLNPYSLFAAKSSEWLVLFYAISFFNDKFWYIPQYDTIVVADFEGDTMNCYDIYGTGEIPMDIILSAVTKQETKKVVFGFTPREQEGCNISLLKQEDTTLFYKTKDQNTCKENQRMFPILSRA</sequence>
<dbReference type="InterPro" id="IPR050680">
    <property type="entry name" value="YpeA/RimI_acetyltransf"/>
</dbReference>
<dbReference type="SUPFAM" id="SSF55729">
    <property type="entry name" value="Acyl-CoA N-acyltransferases (Nat)"/>
    <property type="match status" value="1"/>
</dbReference>
<accession>A0AAP3ZXD0</accession>
<evidence type="ECO:0000256" key="1">
    <source>
        <dbReference type="ARBA" id="ARBA00022679"/>
    </source>
</evidence>
<dbReference type="PANTHER" id="PTHR43420:SF31">
    <property type="entry name" value="ACETYLTRANSFERASE"/>
    <property type="match status" value="1"/>
</dbReference>
<keyword evidence="2 4" id="KW-0012">Acyltransferase</keyword>
<name>A0AAP3ZXD0_PAEPO</name>
<evidence type="ECO:0000256" key="2">
    <source>
        <dbReference type="ARBA" id="ARBA00023315"/>
    </source>
</evidence>
<dbReference type="GO" id="GO:0016747">
    <property type="term" value="F:acyltransferase activity, transferring groups other than amino-acyl groups"/>
    <property type="evidence" value="ECO:0007669"/>
    <property type="project" value="InterPro"/>
</dbReference>
<dbReference type="InterPro" id="IPR000182">
    <property type="entry name" value="GNAT_dom"/>
</dbReference>
<dbReference type="Gene3D" id="3.40.630.30">
    <property type="match status" value="1"/>
</dbReference>
<comment type="caution">
    <text evidence="4">The sequence shown here is derived from an EMBL/GenBank/DDBJ whole genome shotgun (WGS) entry which is preliminary data.</text>
</comment>
<feature type="domain" description="N-acetyltransferase" evidence="3">
    <location>
        <begin position="14"/>
        <end position="153"/>
    </location>
</feature>
<proteinExistence type="predicted"/>
<evidence type="ECO:0000259" key="3">
    <source>
        <dbReference type="PROSITE" id="PS51186"/>
    </source>
</evidence>
<dbReference type="AlphaFoldDB" id="A0AAP3ZXD0"/>
<dbReference type="RefSeq" id="WP_279832760.1">
    <property type="nucleotide sequence ID" value="NZ_JARVWT010000002.1"/>
</dbReference>
<gene>
    <name evidence="4" type="ORF">QDS18_08080</name>
</gene>
<dbReference type="InterPro" id="IPR016181">
    <property type="entry name" value="Acyl_CoA_acyltransferase"/>
</dbReference>
<dbReference type="PROSITE" id="PS51186">
    <property type="entry name" value="GNAT"/>
    <property type="match status" value="1"/>
</dbReference>
<reference evidence="4" key="1">
    <citation type="submission" date="2023-04" db="EMBL/GenBank/DDBJ databases">
        <title>Uncovering the Secrets of Slow-Growing Bacteria in Tropical Savanna Soil through Cultivation and Genomic Analysis.</title>
        <authorList>
            <person name="Goncalves O.S."/>
            <person name="Santana M.F."/>
        </authorList>
    </citation>
    <scope>NUCLEOTIDE SEQUENCE</scope>
    <source>
        <strain evidence="4">ANTI</strain>
    </source>
</reference>
<dbReference type="Proteomes" id="UP001229409">
    <property type="component" value="Unassembled WGS sequence"/>
</dbReference>
<dbReference type="EMBL" id="JARVWT010000002">
    <property type="protein sequence ID" value="MDH2330826.1"/>
    <property type="molecule type" value="Genomic_DNA"/>
</dbReference>
<evidence type="ECO:0000313" key="4">
    <source>
        <dbReference type="EMBL" id="MDH2330826.1"/>
    </source>
</evidence>
<organism evidence="4 5">
    <name type="scientific">Paenibacillus polymyxa</name>
    <name type="common">Bacillus polymyxa</name>
    <dbReference type="NCBI Taxonomy" id="1406"/>
    <lineage>
        <taxon>Bacteria</taxon>
        <taxon>Bacillati</taxon>
        <taxon>Bacillota</taxon>
        <taxon>Bacilli</taxon>
        <taxon>Bacillales</taxon>
        <taxon>Paenibacillaceae</taxon>
        <taxon>Paenibacillus</taxon>
    </lineage>
</organism>
<evidence type="ECO:0000313" key="5">
    <source>
        <dbReference type="Proteomes" id="UP001229409"/>
    </source>
</evidence>
<dbReference type="Pfam" id="PF13527">
    <property type="entry name" value="Acetyltransf_9"/>
    <property type="match status" value="1"/>
</dbReference>